<dbReference type="RefSeq" id="WP_058614771.1">
    <property type="nucleotide sequence ID" value="NZ_LDRV01000093.1"/>
</dbReference>
<accession>A0A147F4I7</accession>
<reference evidence="1 2" key="1">
    <citation type="journal article" date="2016" name="Front. Microbiol.">
        <title>Genomic Resource of Rice Seed Associated Bacteria.</title>
        <authorList>
            <person name="Midha S."/>
            <person name="Bansal K."/>
            <person name="Sharma S."/>
            <person name="Kumar N."/>
            <person name="Patil P.P."/>
            <person name="Chaudhry V."/>
            <person name="Patil P.B."/>
        </authorList>
    </citation>
    <scope>NUCLEOTIDE SEQUENCE [LARGE SCALE GENOMIC DNA]</scope>
    <source>
        <strain evidence="1 2">RSA3</strain>
    </source>
</reference>
<comment type="caution">
    <text evidence="1">The sequence shown here is derived from an EMBL/GenBank/DDBJ whole genome shotgun (WGS) entry which is preliminary data.</text>
</comment>
<dbReference type="Proteomes" id="UP000072189">
    <property type="component" value="Unassembled WGS sequence"/>
</dbReference>
<dbReference type="EMBL" id="LDRV01000093">
    <property type="protein sequence ID" value="KTS09041.1"/>
    <property type="molecule type" value="Genomic_DNA"/>
</dbReference>
<evidence type="ECO:0000313" key="1">
    <source>
        <dbReference type="EMBL" id="KTS09041.1"/>
    </source>
</evidence>
<sequence length="107" mass="11597">MNRLAPHFTPHTVRVAVFRAGGGLGGGYTAARDVASFVTDETQTIVGIDGKDTVSSANVSTNFDELAPLGSRVTLWPGTDIERTSTVVKITRFQHPTLPWSQTLWLK</sequence>
<organism evidence="1 2">
    <name type="scientific">Microbacterium testaceum</name>
    <name type="common">Aureobacterium testaceum</name>
    <name type="synonym">Brevibacterium testaceum</name>
    <dbReference type="NCBI Taxonomy" id="2033"/>
    <lineage>
        <taxon>Bacteria</taxon>
        <taxon>Bacillati</taxon>
        <taxon>Actinomycetota</taxon>
        <taxon>Actinomycetes</taxon>
        <taxon>Micrococcales</taxon>
        <taxon>Microbacteriaceae</taxon>
        <taxon>Microbacterium</taxon>
    </lineage>
</organism>
<evidence type="ECO:0000313" key="2">
    <source>
        <dbReference type="Proteomes" id="UP000072189"/>
    </source>
</evidence>
<gene>
    <name evidence="1" type="ORF">RSA3_14155</name>
</gene>
<dbReference type="PATRIC" id="fig|2033.7.peg.3667"/>
<dbReference type="AlphaFoldDB" id="A0A147F4I7"/>
<protein>
    <submittedName>
        <fullName evidence="1">Uncharacterized protein</fullName>
    </submittedName>
</protein>
<proteinExistence type="predicted"/>
<name>A0A147F4I7_MICTE</name>